<dbReference type="Proteomes" id="UP001293791">
    <property type="component" value="Unassembled WGS sequence"/>
</dbReference>
<keyword evidence="13" id="KW-1185">Reference proteome</keyword>
<evidence type="ECO:0000259" key="10">
    <source>
        <dbReference type="PROSITE" id="PS50893"/>
    </source>
</evidence>
<evidence type="ECO:0000259" key="11">
    <source>
        <dbReference type="PROSITE" id="PS50929"/>
    </source>
</evidence>
<dbReference type="RefSeq" id="WP_322497771.1">
    <property type="nucleotide sequence ID" value="NZ_JARGYT010000035.1"/>
</dbReference>
<evidence type="ECO:0000256" key="2">
    <source>
        <dbReference type="ARBA" id="ARBA00005417"/>
    </source>
</evidence>
<dbReference type="InterPro" id="IPR003593">
    <property type="entry name" value="AAA+_ATPase"/>
</dbReference>
<comment type="caution">
    <text evidence="12">The sequence shown here is derived from an EMBL/GenBank/DDBJ whole genome shotgun (WGS) entry which is preliminary data.</text>
</comment>
<comment type="function">
    <text evidence="8">Part of an ABC transporter complex. Transmembrane domains (TMD) form a pore in the inner membrane and the ATP-binding domain (NBD) is responsible for energy generation.</text>
</comment>
<evidence type="ECO:0000256" key="1">
    <source>
        <dbReference type="ARBA" id="ARBA00004651"/>
    </source>
</evidence>
<keyword evidence="3 9" id="KW-0812">Transmembrane</keyword>
<dbReference type="SUPFAM" id="SSF90123">
    <property type="entry name" value="ABC transporter transmembrane region"/>
    <property type="match status" value="1"/>
</dbReference>
<dbReference type="Gene3D" id="3.40.50.300">
    <property type="entry name" value="P-loop containing nucleotide triphosphate hydrolases"/>
    <property type="match status" value="1"/>
</dbReference>
<organism evidence="12 13">
    <name type="scientific">Candidatus Cyrtobacter comes</name>
    <dbReference type="NCBI Taxonomy" id="675776"/>
    <lineage>
        <taxon>Bacteria</taxon>
        <taxon>Pseudomonadati</taxon>
        <taxon>Pseudomonadota</taxon>
        <taxon>Alphaproteobacteria</taxon>
        <taxon>Rickettsiales</taxon>
        <taxon>Candidatus Midichloriaceae</taxon>
        <taxon>Candidatus Cyrtobacter</taxon>
    </lineage>
</organism>
<dbReference type="InterPro" id="IPR039421">
    <property type="entry name" value="Type_1_exporter"/>
</dbReference>
<dbReference type="PANTHER" id="PTHR43394">
    <property type="entry name" value="ATP-DEPENDENT PERMEASE MDL1, MITOCHONDRIAL"/>
    <property type="match status" value="1"/>
</dbReference>
<evidence type="ECO:0000256" key="7">
    <source>
        <dbReference type="ARBA" id="ARBA00023136"/>
    </source>
</evidence>
<comment type="similarity">
    <text evidence="2">Belongs to the ABC transporter superfamily.</text>
</comment>
<dbReference type="InterPro" id="IPR027417">
    <property type="entry name" value="P-loop_NTPase"/>
</dbReference>
<evidence type="ECO:0000256" key="5">
    <source>
        <dbReference type="ARBA" id="ARBA00022840"/>
    </source>
</evidence>
<dbReference type="PROSITE" id="PS50929">
    <property type="entry name" value="ABC_TM1F"/>
    <property type="match status" value="1"/>
</dbReference>
<dbReference type="PANTHER" id="PTHR43394:SF1">
    <property type="entry name" value="ATP-BINDING CASSETTE SUB-FAMILY B MEMBER 10, MITOCHONDRIAL"/>
    <property type="match status" value="1"/>
</dbReference>
<keyword evidence="5 12" id="KW-0067">ATP-binding</keyword>
<dbReference type="SMART" id="SM00382">
    <property type="entry name" value="AAA"/>
    <property type="match status" value="1"/>
</dbReference>
<feature type="transmembrane region" description="Helical" evidence="9">
    <location>
        <begin position="50"/>
        <end position="78"/>
    </location>
</feature>
<keyword evidence="4" id="KW-0547">Nucleotide-binding</keyword>
<keyword evidence="7 9" id="KW-0472">Membrane</keyword>
<dbReference type="Pfam" id="PF00005">
    <property type="entry name" value="ABC_tran"/>
    <property type="match status" value="1"/>
</dbReference>
<dbReference type="PROSITE" id="PS00211">
    <property type="entry name" value="ABC_TRANSPORTER_1"/>
    <property type="match status" value="1"/>
</dbReference>
<feature type="domain" description="ABC transmembrane type-1" evidence="11">
    <location>
        <begin position="16"/>
        <end position="302"/>
    </location>
</feature>
<dbReference type="CDD" id="cd03228">
    <property type="entry name" value="ABCC_MRP_Like"/>
    <property type="match status" value="1"/>
</dbReference>
<evidence type="ECO:0000313" key="13">
    <source>
        <dbReference type="Proteomes" id="UP001293791"/>
    </source>
</evidence>
<reference evidence="12 13" key="1">
    <citation type="submission" date="2023-02" db="EMBL/GenBank/DDBJ databases">
        <title>Host association and intracellularity evolved multiple times independently in the Rickettsiales.</title>
        <authorList>
            <person name="Castelli M."/>
            <person name="Nardi T."/>
            <person name="Gammuto L."/>
            <person name="Bellinzona G."/>
            <person name="Sabaneyeva E."/>
            <person name="Potekhin A."/>
            <person name="Serra V."/>
            <person name="Petroni G."/>
            <person name="Sassera D."/>
        </authorList>
    </citation>
    <scope>NUCLEOTIDE SEQUENCE [LARGE SCALE GENOMIC DNA]</scope>
    <source>
        <strain evidence="12 13">BOD18</strain>
    </source>
</reference>
<dbReference type="InterPro" id="IPR017871">
    <property type="entry name" value="ABC_transporter-like_CS"/>
</dbReference>
<evidence type="ECO:0000256" key="6">
    <source>
        <dbReference type="ARBA" id="ARBA00022989"/>
    </source>
</evidence>
<feature type="transmembrane region" description="Helical" evidence="9">
    <location>
        <begin position="245"/>
        <end position="264"/>
    </location>
</feature>
<dbReference type="InterPro" id="IPR036640">
    <property type="entry name" value="ABC1_TM_sf"/>
</dbReference>
<dbReference type="EMBL" id="JARGYT010000035">
    <property type="protein sequence ID" value="MDZ5762296.1"/>
    <property type="molecule type" value="Genomic_DNA"/>
</dbReference>
<dbReference type="InterPro" id="IPR011527">
    <property type="entry name" value="ABC1_TM_dom"/>
</dbReference>
<dbReference type="GO" id="GO:0005524">
    <property type="term" value="F:ATP binding"/>
    <property type="evidence" value="ECO:0007669"/>
    <property type="project" value="UniProtKB-KW"/>
</dbReference>
<evidence type="ECO:0000256" key="8">
    <source>
        <dbReference type="ARBA" id="ARBA00024725"/>
    </source>
</evidence>
<accession>A0ABU5L842</accession>
<dbReference type="Gene3D" id="1.20.1560.10">
    <property type="entry name" value="ABC transporter type 1, transmembrane domain"/>
    <property type="match status" value="1"/>
</dbReference>
<dbReference type="SUPFAM" id="SSF52540">
    <property type="entry name" value="P-loop containing nucleoside triphosphate hydrolases"/>
    <property type="match status" value="1"/>
</dbReference>
<feature type="transmembrane region" description="Helical" evidence="9">
    <location>
        <begin position="12"/>
        <end position="38"/>
    </location>
</feature>
<proteinExistence type="inferred from homology"/>
<comment type="subcellular location">
    <subcellularLocation>
        <location evidence="1">Cell membrane</location>
        <topology evidence="1">Multi-pass membrane protein</topology>
    </subcellularLocation>
</comment>
<dbReference type="PROSITE" id="PS50893">
    <property type="entry name" value="ABC_TRANSPORTER_2"/>
    <property type="match status" value="1"/>
</dbReference>
<gene>
    <name evidence="12" type="ORF">Cyrtocomes_00675</name>
</gene>
<feature type="domain" description="ABC transporter" evidence="10">
    <location>
        <begin position="335"/>
        <end position="570"/>
    </location>
</feature>
<evidence type="ECO:0000256" key="3">
    <source>
        <dbReference type="ARBA" id="ARBA00022692"/>
    </source>
</evidence>
<feature type="transmembrane region" description="Helical" evidence="9">
    <location>
        <begin position="155"/>
        <end position="173"/>
    </location>
</feature>
<keyword evidence="6 9" id="KW-1133">Transmembrane helix</keyword>
<sequence length="578" mass="65800">MIKFLYSTLLEYRLRIILFISFQIISGFIPIIIAWSIAELINTISITHTWIIEIFIFVAVIAILLSLQEIISLIHNFLSFSIERRVSQKINLAFMEKVALWPGNDIFEDPKLRSKLTLAKDGINRVNNIIWSVSSTLRGFFSLLPAIFASFIFTWWIPTVLLLTVIPMMYVMVKSQHKVWNVYSDHAELFKNLHIKEHCLTSDEFSKELRLYGMQARLLEQWKKDNEYITNKLGHLRKYALIKTLFWCLPCIIGLSVSLFYIVSGAIHGSFSLGNLSFLLSLIVQFISSSLHLLYGVIELLGIKLSILPLITLLKTKYEEIKKENKIPEHSDILLEFKNVSFSYGNGNVLHNLNFQLKTGQSLAIVGENGAGKSTLVKLISRFYKPSSGTIFWKGVDINTINRNEYYKQISAVFQDFAKFPLSIRENIDPGQLSTKDDNLRPILVMVDLSNIKDNLDLILSRQLKGGIELSGGQWQRLAIARTLLSYKHGVDLVIFDEPTSALDANIEYSIANHLTEVMKNTTSIIISHRLSLSKLADKIIVIENGKIIESGNHNDLIKSGGIYSSMFQKQADTYIRS</sequence>
<evidence type="ECO:0000256" key="4">
    <source>
        <dbReference type="ARBA" id="ARBA00022741"/>
    </source>
</evidence>
<evidence type="ECO:0000313" key="12">
    <source>
        <dbReference type="EMBL" id="MDZ5762296.1"/>
    </source>
</evidence>
<dbReference type="InterPro" id="IPR003439">
    <property type="entry name" value="ABC_transporter-like_ATP-bd"/>
</dbReference>
<evidence type="ECO:0000256" key="9">
    <source>
        <dbReference type="SAM" id="Phobius"/>
    </source>
</evidence>
<name>A0ABU5L842_9RICK</name>
<protein>
    <submittedName>
        <fullName evidence="12">ABC transporter ATP-binding/permease protein</fullName>
    </submittedName>
</protein>